<proteinExistence type="predicted"/>
<keyword evidence="1" id="KW-1133">Transmembrane helix</keyword>
<keyword evidence="2" id="KW-1185">Reference proteome</keyword>
<protein>
    <submittedName>
        <fullName evidence="3">MARVEL domain-containing protein</fullName>
    </submittedName>
</protein>
<sequence>MSSHTTTSQGQVDSVRINVEFLSTYQGVIKLIELFFAVFANIFHNWCLFCYTWYIGSLWPLNFATPFYILAFWINVFLFVLHLFNLNNVLKSVNWRLVETIFCTACAIFSFIFMVIGFWGAWAGIFLFYLFVSGMVVLVLFASFAAEAFLLYTGREGGVIVWNRNLARTTNTSPA</sequence>
<evidence type="ECO:0000313" key="3">
    <source>
        <dbReference type="WBParaSite" id="PSAMB.scaffold3922size16403.g22900.t1"/>
    </source>
</evidence>
<feature type="transmembrane region" description="Helical" evidence="1">
    <location>
        <begin position="126"/>
        <end position="152"/>
    </location>
</feature>
<reference evidence="3" key="1">
    <citation type="submission" date="2022-11" db="UniProtKB">
        <authorList>
            <consortium name="WormBaseParasite"/>
        </authorList>
    </citation>
    <scope>IDENTIFICATION</scope>
</reference>
<feature type="transmembrane region" description="Helical" evidence="1">
    <location>
        <begin position="97"/>
        <end position="120"/>
    </location>
</feature>
<evidence type="ECO:0000313" key="2">
    <source>
        <dbReference type="Proteomes" id="UP000887566"/>
    </source>
</evidence>
<evidence type="ECO:0000256" key="1">
    <source>
        <dbReference type="SAM" id="Phobius"/>
    </source>
</evidence>
<dbReference type="WBParaSite" id="PSAMB.scaffold3922size16403.g22900.t1">
    <property type="protein sequence ID" value="PSAMB.scaffold3922size16403.g22900.t1"/>
    <property type="gene ID" value="PSAMB.scaffold3922size16403.g22900"/>
</dbReference>
<dbReference type="Proteomes" id="UP000887566">
    <property type="component" value="Unplaced"/>
</dbReference>
<keyword evidence="1" id="KW-0812">Transmembrane</keyword>
<feature type="transmembrane region" description="Helical" evidence="1">
    <location>
        <begin position="67"/>
        <end position="85"/>
    </location>
</feature>
<dbReference type="AlphaFoldDB" id="A0A914WHH0"/>
<keyword evidence="1" id="KW-0472">Membrane</keyword>
<organism evidence="2 3">
    <name type="scientific">Plectus sambesii</name>
    <dbReference type="NCBI Taxonomy" id="2011161"/>
    <lineage>
        <taxon>Eukaryota</taxon>
        <taxon>Metazoa</taxon>
        <taxon>Ecdysozoa</taxon>
        <taxon>Nematoda</taxon>
        <taxon>Chromadorea</taxon>
        <taxon>Plectida</taxon>
        <taxon>Plectina</taxon>
        <taxon>Plectoidea</taxon>
        <taxon>Plectidae</taxon>
        <taxon>Plectus</taxon>
    </lineage>
</organism>
<name>A0A914WHH0_9BILA</name>
<accession>A0A914WHH0</accession>